<dbReference type="AlphaFoldDB" id="A0A9D1SM61"/>
<reference evidence="1" key="2">
    <citation type="journal article" date="2021" name="PeerJ">
        <title>Extensive microbial diversity within the chicken gut microbiome revealed by metagenomics and culture.</title>
        <authorList>
            <person name="Gilroy R."/>
            <person name="Ravi A."/>
            <person name="Getino M."/>
            <person name="Pursley I."/>
            <person name="Horton D.L."/>
            <person name="Alikhan N.F."/>
            <person name="Baker D."/>
            <person name="Gharbi K."/>
            <person name="Hall N."/>
            <person name="Watson M."/>
            <person name="Adriaenssens E.M."/>
            <person name="Foster-Nyarko E."/>
            <person name="Jarju S."/>
            <person name="Secka A."/>
            <person name="Antonio M."/>
            <person name="Oren A."/>
            <person name="Chaudhuri R.R."/>
            <person name="La Ragione R."/>
            <person name="Hildebrand F."/>
            <person name="Pallen M.J."/>
        </authorList>
    </citation>
    <scope>NUCLEOTIDE SEQUENCE</scope>
    <source>
        <strain evidence="1">CHK136-897</strain>
    </source>
</reference>
<evidence type="ECO:0000313" key="1">
    <source>
        <dbReference type="EMBL" id="HIU65331.1"/>
    </source>
</evidence>
<gene>
    <name evidence="1" type="ORF">IAC63_01685</name>
</gene>
<protein>
    <submittedName>
        <fullName evidence="1">Uncharacterized protein</fullName>
    </submittedName>
</protein>
<sequence>MSDDLFTLLLLAIQKTFISVENTDTGSSYYFILRDDSEIQEIELQCLYSHTDEKNTYAKCNFYVNGFLLEEAFIPVFQGKKPQKFNKLTTSAKLEILLRACSQKVIKQEIECQKFNMLKTFKKNSKQRSN</sequence>
<reference evidence="1" key="1">
    <citation type="submission" date="2020-10" db="EMBL/GenBank/DDBJ databases">
        <authorList>
            <person name="Gilroy R."/>
        </authorList>
    </citation>
    <scope>NUCLEOTIDE SEQUENCE</scope>
    <source>
        <strain evidence="1">CHK136-897</strain>
    </source>
</reference>
<evidence type="ECO:0000313" key="2">
    <source>
        <dbReference type="Proteomes" id="UP000824142"/>
    </source>
</evidence>
<dbReference type="EMBL" id="DVNO01000012">
    <property type="protein sequence ID" value="HIU65331.1"/>
    <property type="molecule type" value="Genomic_DNA"/>
</dbReference>
<comment type="caution">
    <text evidence="1">The sequence shown here is derived from an EMBL/GenBank/DDBJ whole genome shotgun (WGS) entry which is preliminary data.</text>
</comment>
<name>A0A9D1SM61_9PROT</name>
<organism evidence="1 2">
    <name type="scientific">Candidatus Enterousia avicola</name>
    <dbReference type="NCBI Taxonomy" id="2840787"/>
    <lineage>
        <taxon>Bacteria</taxon>
        <taxon>Pseudomonadati</taxon>
        <taxon>Pseudomonadota</taxon>
        <taxon>Alphaproteobacteria</taxon>
        <taxon>Candidatus Enterousia</taxon>
    </lineage>
</organism>
<dbReference type="Proteomes" id="UP000824142">
    <property type="component" value="Unassembled WGS sequence"/>
</dbReference>
<accession>A0A9D1SM61</accession>
<proteinExistence type="predicted"/>